<dbReference type="InterPro" id="IPR011852">
    <property type="entry name" value="TRAP_TAXI"/>
</dbReference>
<comment type="caution">
    <text evidence="1">The sequence shown here is derived from an EMBL/GenBank/DDBJ whole genome shotgun (WGS) entry which is preliminary data.</text>
</comment>
<evidence type="ECO:0000313" key="1">
    <source>
        <dbReference type="EMBL" id="MBB5872895.1"/>
    </source>
</evidence>
<dbReference type="NCBIfam" id="TIGR02122">
    <property type="entry name" value="TRAP_TAXI"/>
    <property type="match status" value="1"/>
</dbReference>
<dbReference type="PANTHER" id="PTHR42941:SF1">
    <property type="entry name" value="SLL1037 PROTEIN"/>
    <property type="match status" value="1"/>
</dbReference>
<organism evidence="1 2">
    <name type="scientific">Allocatelliglobosispora scoriae</name>
    <dbReference type="NCBI Taxonomy" id="643052"/>
    <lineage>
        <taxon>Bacteria</taxon>
        <taxon>Bacillati</taxon>
        <taxon>Actinomycetota</taxon>
        <taxon>Actinomycetes</taxon>
        <taxon>Micromonosporales</taxon>
        <taxon>Micromonosporaceae</taxon>
        <taxon>Allocatelliglobosispora</taxon>
    </lineage>
</organism>
<dbReference type="AlphaFoldDB" id="A0A841BYZ4"/>
<dbReference type="SUPFAM" id="SSF53850">
    <property type="entry name" value="Periplasmic binding protein-like II"/>
    <property type="match status" value="1"/>
</dbReference>
<dbReference type="Pfam" id="PF16868">
    <property type="entry name" value="NMT1_3"/>
    <property type="match status" value="1"/>
</dbReference>
<protein>
    <submittedName>
        <fullName evidence="1">TRAP transporter TAXI family solute receptor</fullName>
    </submittedName>
</protein>
<proteinExistence type="predicted"/>
<dbReference type="RefSeq" id="WP_184843209.1">
    <property type="nucleotide sequence ID" value="NZ_JACHMN010000003.1"/>
</dbReference>
<sequence length="317" mass="33600">MNRRRLLLGAVATAALGGCGTDPSQGDAWHRGQITVGTGPTNDVFNQIGGGYADVITRHLPGYEAVAVPTNGAAENLQRLVRGDVDVAFTFADSAADAVAGLGAFANNPQPIRALARVFSSYTHLVTRAAGPIKRLADLADRRVGMGPPRSGTEVVATRILTSAGIRVKQVSGSLNQMIALMRSGDLDAMFYSAGVPTVGITALFERNSTYTLLPTASVLADLQRTYPGIYTDGSIPGSVYGLIVREIPTVTIPNLIVVAVNLPERLAYEMTRLIFDYQGELELVHPEGKNISQAVASHTLPVQLHDGAQRYYSGLG</sequence>
<reference evidence="1 2" key="1">
    <citation type="submission" date="2020-08" db="EMBL/GenBank/DDBJ databases">
        <title>Sequencing the genomes of 1000 actinobacteria strains.</title>
        <authorList>
            <person name="Klenk H.-P."/>
        </authorList>
    </citation>
    <scope>NUCLEOTIDE SEQUENCE [LARGE SCALE GENOMIC DNA]</scope>
    <source>
        <strain evidence="1 2">DSM 45362</strain>
    </source>
</reference>
<dbReference type="PROSITE" id="PS51257">
    <property type="entry name" value="PROKAR_LIPOPROTEIN"/>
    <property type="match status" value="1"/>
</dbReference>
<dbReference type="Gene3D" id="3.40.190.10">
    <property type="entry name" value="Periplasmic binding protein-like II"/>
    <property type="match status" value="2"/>
</dbReference>
<name>A0A841BYZ4_9ACTN</name>
<dbReference type="EMBL" id="JACHMN010000003">
    <property type="protein sequence ID" value="MBB5872895.1"/>
    <property type="molecule type" value="Genomic_DNA"/>
</dbReference>
<accession>A0A841BYZ4</accession>
<dbReference type="Proteomes" id="UP000587527">
    <property type="component" value="Unassembled WGS sequence"/>
</dbReference>
<evidence type="ECO:0000313" key="2">
    <source>
        <dbReference type="Proteomes" id="UP000587527"/>
    </source>
</evidence>
<keyword evidence="2" id="KW-1185">Reference proteome</keyword>
<dbReference type="PANTHER" id="PTHR42941">
    <property type="entry name" value="SLL1037 PROTEIN"/>
    <property type="match status" value="1"/>
</dbReference>
<gene>
    <name evidence="1" type="ORF">F4553_006329</name>
</gene>
<keyword evidence="1" id="KW-0675">Receptor</keyword>